<comment type="catalytic activity">
    <reaction evidence="11">
        <text>a 5,6-dihydrouridine in tRNA + NAD(+) = a uridine in tRNA + NADH + H(+)</text>
        <dbReference type="Rhea" id="RHEA:54452"/>
        <dbReference type="Rhea" id="RHEA-COMP:13339"/>
        <dbReference type="Rhea" id="RHEA-COMP:13887"/>
        <dbReference type="ChEBI" id="CHEBI:15378"/>
        <dbReference type="ChEBI" id="CHEBI:57540"/>
        <dbReference type="ChEBI" id="CHEBI:57945"/>
        <dbReference type="ChEBI" id="CHEBI:65315"/>
        <dbReference type="ChEBI" id="CHEBI:74443"/>
    </reaction>
</comment>
<dbReference type="PANTHER" id="PTHR45846:SF1">
    <property type="entry name" value="TRNA-DIHYDROURIDINE(47) SYNTHASE [NAD(P)(+)]-LIKE"/>
    <property type="match status" value="1"/>
</dbReference>
<evidence type="ECO:0000256" key="2">
    <source>
        <dbReference type="ARBA" id="ARBA00002790"/>
    </source>
</evidence>
<dbReference type="InterPro" id="IPR018517">
    <property type="entry name" value="tRNA_hU_synthase_CS"/>
</dbReference>
<evidence type="ECO:0000256" key="12">
    <source>
        <dbReference type="PIRNR" id="PIRNR006621"/>
    </source>
</evidence>
<evidence type="ECO:0000256" key="3">
    <source>
        <dbReference type="ARBA" id="ARBA00022555"/>
    </source>
</evidence>
<dbReference type="Pfam" id="PF01207">
    <property type="entry name" value="Dus"/>
    <property type="match status" value="1"/>
</dbReference>
<evidence type="ECO:0000256" key="6">
    <source>
        <dbReference type="ARBA" id="ARBA00022694"/>
    </source>
</evidence>
<evidence type="ECO:0000256" key="7">
    <source>
        <dbReference type="ARBA" id="ARBA00022857"/>
    </source>
</evidence>
<accession>A0A931F7R8</accession>
<evidence type="ECO:0000259" key="15">
    <source>
        <dbReference type="Pfam" id="PF01207"/>
    </source>
</evidence>
<keyword evidence="8" id="KW-0694">RNA-binding</keyword>
<dbReference type="GO" id="GO:0050660">
    <property type="term" value="F:flavin adenine dinucleotide binding"/>
    <property type="evidence" value="ECO:0007669"/>
    <property type="project" value="InterPro"/>
</dbReference>
<evidence type="ECO:0000256" key="1">
    <source>
        <dbReference type="ARBA" id="ARBA00001917"/>
    </source>
</evidence>
<keyword evidence="4 12" id="KW-0285">Flavoprotein</keyword>
<dbReference type="PIRSF" id="PIRSF006621">
    <property type="entry name" value="Dus"/>
    <property type="match status" value="1"/>
</dbReference>
<evidence type="ECO:0000256" key="8">
    <source>
        <dbReference type="ARBA" id="ARBA00022884"/>
    </source>
</evidence>
<feature type="domain" description="DUS-like FMN-binding" evidence="15">
    <location>
        <begin position="15"/>
        <end position="314"/>
    </location>
</feature>
<evidence type="ECO:0000313" key="16">
    <source>
        <dbReference type="EMBL" id="MBF8438205.1"/>
    </source>
</evidence>
<feature type="binding site" evidence="14">
    <location>
        <begin position="225"/>
        <end position="226"/>
    </location>
    <ligand>
        <name>FMN</name>
        <dbReference type="ChEBI" id="CHEBI:58210"/>
    </ligand>
</feature>
<comment type="cofactor">
    <cofactor evidence="1 12 14">
        <name>FMN</name>
        <dbReference type="ChEBI" id="CHEBI:58210"/>
    </cofactor>
</comment>
<dbReference type="InterPro" id="IPR035587">
    <property type="entry name" value="DUS-like_FMN-bd"/>
</dbReference>
<dbReference type="InterPro" id="IPR013785">
    <property type="entry name" value="Aldolase_TIM"/>
</dbReference>
<dbReference type="Gene3D" id="1.10.1200.80">
    <property type="entry name" value="Putative flavin oxidoreducatase, domain 2"/>
    <property type="match status" value="1"/>
</dbReference>
<dbReference type="InterPro" id="IPR024036">
    <property type="entry name" value="tRNA-dHydroUridine_Synthase_C"/>
</dbReference>
<feature type="binding site" evidence="14">
    <location>
        <position position="70"/>
    </location>
    <ligand>
        <name>FMN</name>
        <dbReference type="ChEBI" id="CHEBI:58210"/>
    </ligand>
</feature>
<keyword evidence="9 12" id="KW-0560">Oxidoreductase</keyword>
<organism evidence="16 17">
    <name type="scientific">Halonatronomonas betaini</name>
    <dbReference type="NCBI Taxonomy" id="2778430"/>
    <lineage>
        <taxon>Bacteria</taxon>
        <taxon>Bacillati</taxon>
        <taxon>Bacillota</taxon>
        <taxon>Clostridia</taxon>
        <taxon>Halanaerobiales</taxon>
        <taxon>Halarsenatibacteraceae</taxon>
        <taxon>Halonatronomonas</taxon>
    </lineage>
</organism>
<dbReference type="InterPro" id="IPR001269">
    <property type="entry name" value="DUS_fam"/>
</dbReference>
<keyword evidence="14" id="KW-0547">Nucleotide-binding</keyword>
<dbReference type="PANTHER" id="PTHR45846">
    <property type="entry name" value="TRNA-DIHYDROURIDINE(47) SYNTHASE [NAD(P)(+)]-LIKE"/>
    <property type="match status" value="1"/>
</dbReference>
<dbReference type="PROSITE" id="PS01136">
    <property type="entry name" value="UPF0034"/>
    <property type="match status" value="1"/>
</dbReference>
<evidence type="ECO:0000256" key="13">
    <source>
        <dbReference type="PIRSR" id="PIRSR006621-1"/>
    </source>
</evidence>
<dbReference type="AlphaFoldDB" id="A0A931F7R8"/>
<dbReference type="NCBIfam" id="TIGR00737">
    <property type="entry name" value="nifR3_yhdG"/>
    <property type="match status" value="1"/>
</dbReference>
<dbReference type="Proteomes" id="UP000621436">
    <property type="component" value="Unassembled WGS sequence"/>
</dbReference>
<keyword evidence="6 12" id="KW-0819">tRNA processing</keyword>
<keyword evidence="3" id="KW-0820">tRNA-binding</keyword>
<comment type="caution">
    <text evidence="16">The sequence shown here is derived from an EMBL/GenBank/DDBJ whole genome shotgun (WGS) entry which is preliminary data.</text>
</comment>
<feature type="binding site" evidence="14">
    <location>
        <begin position="16"/>
        <end position="18"/>
    </location>
    <ligand>
        <name>FMN</name>
        <dbReference type="ChEBI" id="CHEBI:58210"/>
    </ligand>
</feature>
<proteinExistence type="inferred from homology"/>
<feature type="active site" description="Proton donor" evidence="13">
    <location>
        <position position="101"/>
    </location>
</feature>
<keyword evidence="17" id="KW-1185">Reference proteome</keyword>
<dbReference type="CDD" id="cd02801">
    <property type="entry name" value="DUS_like_FMN"/>
    <property type="match status" value="1"/>
</dbReference>
<evidence type="ECO:0000256" key="9">
    <source>
        <dbReference type="ARBA" id="ARBA00023002"/>
    </source>
</evidence>
<reference evidence="16" key="1">
    <citation type="submission" date="2020-11" db="EMBL/GenBank/DDBJ databases">
        <title>Halonatronomonas betainensis gen. nov., sp. nov. a novel haloalkaliphilic representative of the family Halanaerobiacae capable of betaine degradation.</title>
        <authorList>
            <person name="Boltyanskaya Y."/>
            <person name="Kevbrin V."/>
            <person name="Detkova E."/>
            <person name="Grouzdev D.S."/>
            <person name="Koziaeva V."/>
            <person name="Zhilina T."/>
        </authorList>
    </citation>
    <scope>NUCLEOTIDE SEQUENCE</scope>
    <source>
        <strain evidence="16">Z-7014</strain>
    </source>
</reference>
<dbReference type="SUPFAM" id="SSF51395">
    <property type="entry name" value="FMN-linked oxidoreductases"/>
    <property type="match status" value="1"/>
</dbReference>
<protein>
    <recommendedName>
        <fullName evidence="12">tRNA-dihydrouridine synthase</fullName>
        <ecNumber evidence="12">1.3.1.-</ecNumber>
    </recommendedName>
</protein>
<comment type="similarity">
    <text evidence="12">Belongs to the dus family.</text>
</comment>
<dbReference type="GO" id="GO:0000049">
    <property type="term" value="F:tRNA binding"/>
    <property type="evidence" value="ECO:0007669"/>
    <property type="project" value="UniProtKB-KW"/>
</dbReference>
<comment type="function">
    <text evidence="2 12">Catalyzes the synthesis of 5,6-dihydrouridine (D), a modified base found in the D-loop of most tRNAs, via the reduction of the C5-C6 double bond in target uridines.</text>
</comment>
<evidence type="ECO:0000256" key="14">
    <source>
        <dbReference type="PIRSR" id="PIRSR006621-2"/>
    </source>
</evidence>
<sequence length="324" mass="36528">MNIGDLEVESKVFTAPMAGVTDYPYRQILREQGAELLFTEMVSSMGLLQENRNTHELVEFDRQDGLIGVQIFGDDPEVVAEAAYRVEKEYQPDLIDLNFGCPAPKIVKNGAGSALMREPDRVYEMVLKTVDNCDIPITVKIRKGWDENHLTGIEVAKAAEEAGAALLTVHGRTREEFYSGEADWSIITDIVNRLNIPVIGNGDVFSAEDALDMLNETGAAGVMVARGIQGYPWLVKEIDYYLKEGIMLESPNYKERIEMAIKHLKFAVSYYGEDSAVPLMRKHLAWYIKGMPYSARQREQINSISDKEELIDSLYKYLTLIQDD</sequence>
<keyword evidence="7" id="KW-0521">NADP</keyword>
<evidence type="ECO:0000313" key="17">
    <source>
        <dbReference type="Proteomes" id="UP000621436"/>
    </source>
</evidence>
<comment type="catalytic activity">
    <reaction evidence="10">
        <text>a 5,6-dihydrouridine in tRNA + NADP(+) = a uridine in tRNA + NADPH + H(+)</text>
        <dbReference type="Rhea" id="RHEA:23624"/>
        <dbReference type="Rhea" id="RHEA-COMP:13339"/>
        <dbReference type="Rhea" id="RHEA-COMP:13887"/>
        <dbReference type="ChEBI" id="CHEBI:15378"/>
        <dbReference type="ChEBI" id="CHEBI:57783"/>
        <dbReference type="ChEBI" id="CHEBI:58349"/>
        <dbReference type="ChEBI" id="CHEBI:65315"/>
        <dbReference type="ChEBI" id="CHEBI:74443"/>
    </reaction>
</comment>
<feature type="binding site" evidence="14">
    <location>
        <position position="170"/>
    </location>
    <ligand>
        <name>FMN</name>
        <dbReference type="ChEBI" id="CHEBI:58210"/>
    </ligand>
</feature>
<evidence type="ECO:0000256" key="11">
    <source>
        <dbReference type="ARBA" id="ARBA00048802"/>
    </source>
</evidence>
<dbReference type="EMBL" id="JADPIE010000011">
    <property type="protein sequence ID" value="MBF8438205.1"/>
    <property type="molecule type" value="Genomic_DNA"/>
</dbReference>
<dbReference type="GO" id="GO:0017150">
    <property type="term" value="F:tRNA dihydrouridine synthase activity"/>
    <property type="evidence" value="ECO:0007669"/>
    <property type="project" value="InterPro"/>
</dbReference>
<evidence type="ECO:0000256" key="5">
    <source>
        <dbReference type="ARBA" id="ARBA00022643"/>
    </source>
</evidence>
<name>A0A931F7R8_9FIRM</name>
<dbReference type="InterPro" id="IPR004652">
    <property type="entry name" value="DusB-like"/>
</dbReference>
<keyword evidence="5 12" id="KW-0288">FMN</keyword>
<evidence type="ECO:0000256" key="4">
    <source>
        <dbReference type="ARBA" id="ARBA00022630"/>
    </source>
</evidence>
<evidence type="ECO:0000256" key="10">
    <source>
        <dbReference type="ARBA" id="ARBA00048205"/>
    </source>
</evidence>
<dbReference type="Gene3D" id="3.20.20.70">
    <property type="entry name" value="Aldolase class I"/>
    <property type="match status" value="1"/>
</dbReference>
<feature type="binding site" evidence="14">
    <location>
        <position position="140"/>
    </location>
    <ligand>
        <name>FMN</name>
        <dbReference type="ChEBI" id="CHEBI:58210"/>
    </ligand>
</feature>
<gene>
    <name evidence="16" type="primary">dusB</name>
    <name evidence="16" type="ORF">I0Q91_14080</name>
</gene>
<dbReference type="EC" id="1.3.1.-" evidence="12"/>